<gene>
    <name evidence="7" type="ORF">A6M13_08165</name>
</gene>
<dbReference type="Pfam" id="PF00700">
    <property type="entry name" value="Flagellin_C"/>
    <property type="match status" value="1"/>
</dbReference>
<dbReference type="PRINTS" id="PR00207">
    <property type="entry name" value="FLAGELLIN"/>
</dbReference>
<evidence type="ECO:0000313" key="7">
    <source>
        <dbReference type="EMBL" id="OCS87935.1"/>
    </source>
</evidence>
<dbReference type="EMBL" id="MASJ01000002">
    <property type="protein sequence ID" value="OCS87935.1"/>
    <property type="molecule type" value="Genomic_DNA"/>
</dbReference>
<protein>
    <recommendedName>
        <fullName evidence="2 4">Flagellin</fullName>
    </recommendedName>
</protein>
<dbReference type="Gene3D" id="6.10.10.10">
    <property type="entry name" value="Flagellar export chaperone, C-terminal domain"/>
    <property type="match status" value="1"/>
</dbReference>
<feature type="domain" description="Flagellin N-terminal" evidence="5">
    <location>
        <begin position="12"/>
        <end position="139"/>
    </location>
</feature>
<evidence type="ECO:0000256" key="4">
    <source>
        <dbReference type="RuleBase" id="RU362073"/>
    </source>
</evidence>
<proteinExistence type="inferred from homology"/>
<sequence length="458" mass="50443">MRIQYNQGQFVQNRYNHTNTELNKTLNKLSSGYQINQAADDAAGLTISEKMRGQIRGLEQAAENIQDGISLVNVADSAMGIIQDPNLIRLRELAIQSANDTNTDEDRQKIQTEVDAIIEGIRDIGNNTEFNGMKLLAGTLDKDNNNHNVFSGSLANYVQQVTTTGGVTDVYSYNGKDYASAIIDFSNINSAQDASKLDGKGVYYTCCTCNKAYSIKFVNGTPDTSRLNEENPVMEVDISSITNGTDLVDKIIETAYGQPGYVHDPANQTPPSTATSFVNHYSQLTSDDAKIFIYDNREGYNNEPWPMSGSGVFELNVFGEPAVEPELFFHLKIQLGSNENQNLQISIPNVTVEYLKLDPLKMDTQAQANAALTKLDAVMAKVSKSRSIMGSYANRLEHAYNTASNTGENLTKAESNLRDADMANEITKLNKDQVLLQSSQSMMTQINQMSQSILEILA</sequence>
<dbReference type="InterPro" id="IPR001029">
    <property type="entry name" value="Flagellin_N"/>
</dbReference>
<evidence type="ECO:0000313" key="8">
    <source>
        <dbReference type="Proteomes" id="UP000093199"/>
    </source>
</evidence>
<feature type="domain" description="Flagellin C-terminal" evidence="6">
    <location>
        <begin position="373"/>
        <end position="457"/>
    </location>
</feature>
<evidence type="ECO:0000259" key="6">
    <source>
        <dbReference type="Pfam" id="PF00700"/>
    </source>
</evidence>
<dbReference type="Pfam" id="PF00669">
    <property type="entry name" value="Flagellin_N"/>
    <property type="match status" value="1"/>
</dbReference>
<accession>A0A1C0YL78</accession>
<keyword evidence="8" id="KW-1185">Reference proteome</keyword>
<dbReference type="InterPro" id="IPR001492">
    <property type="entry name" value="Flagellin"/>
</dbReference>
<organism evidence="7 8">
    <name type="scientific">Caryophanon tenue</name>
    <dbReference type="NCBI Taxonomy" id="33978"/>
    <lineage>
        <taxon>Bacteria</taxon>
        <taxon>Bacillati</taxon>
        <taxon>Bacillota</taxon>
        <taxon>Bacilli</taxon>
        <taxon>Bacillales</taxon>
        <taxon>Caryophanaceae</taxon>
        <taxon>Caryophanon</taxon>
    </lineage>
</organism>
<keyword evidence="3 4" id="KW-0975">Bacterial flagellum</keyword>
<dbReference type="GO" id="GO:0005576">
    <property type="term" value="C:extracellular region"/>
    <property type="evidence" value="ECO:0007669"/>
    <property type="project" value="UniProtKB-SubCell"/>
</dbReference>
<comment type="similarity">
    <text evidence="1 4">Belongs to the bacterial flagellin family.</text>
</comment>
<dbReference type="SUPFAM" id="SSF64518">
    <property type="entry name" value="Phase 1 flagellin"/>
    <property type="match status" value="1"/>
</dbReference>
<evidence type="ECO:0000256" key="2">
    <source>
        <dbReference type="ARBA" id="ARBA00020110"/>
    </source>
</evidence>
<dbReference type="GO" id="GO:0009288">
    <property type="term" value="C:bacterial-type flagellum"/>
    <property type="evidence" value="ECO:0007669"/>
    <property type="project" value="UniProtKB-SubCell"/>
</dbReference>
<dbReference type="InterPro" id="IPR046358">
    <property type="entry name" value="Flagellin_C"/>
</dbReference>
<dbReference type="PANTHER" id="PTHR42792:SF2">
    <property type="entry name" value="FLAGELLIN"/>
    <property type="match status" value="1"/>
</dbReference>
<dbReference type="Proteomes" id="UP000093199">
    <property type="component" value="Unassembled WGS sequence"/>
</dbReference>
<comment type="function">
    <text evidence="4">Flagellin is the subunit protein which polymerizes to form the filaments of bacterial flagella.</text>
</comment>
<comment type="subcellular location">
    <subcellularLocation>
        <location evidence="4">Secreted</location>
    </subcellularLocation>
    <subcellularLocation>
        <location evidence="4">Bacterial flagellum</location>
    </subcellularLocation>
</comment>
<dbReference type="GO" id="GO:0005198">
    <property type="term" value="F:structural molecule activity"/>
    <property type="evidence" value="ECO:0007669"/>
    <property type="project" value="UniProtKB-UniRule"/>
</dbReference>
<dbReference type="Gene3D" id="1.20.1330.10">
    <property type="entry name" value="f41 fragment of flagellin, N-terminal domain"/>
    <property type="match status" value="2"/>
</dbReference>
<dbReference type="OrthoDB" id="9796789at2"/>
<comment type="caution">
    <text evidence="7">The sequence shown here is derived from an EMBL/GenBank/DDBJ whole genome shotgun (WGS) entry which is preliminary data.</text>
</comment>
<dbReference type="AlphaFoldDB" id="A0A1C0YL78"/>
<reference evidence="7 8" key="1">
    <citation type="submission" date="2016-07" db="EMBL/GenBank/DDBJ databases">
        <title>Caryophanon tenue genome sequencing.</title>
        <authorList>
            <person name="Verma A."/>
            <person name="Pal Y."/>
            <person name="Krishnamurthi S."/>
        </authorList>
    </citation>
    <scope>NUCLEOTIDE SEQUENCE [LARGE SCALE GENOMIC DNA]</scope>
    <source>
        <strain evidence="7 8">DSM 14152</strain>
    </source>
</reference>
<evidence type="ECO:0000259" key="5">
    <source>
        <dbReference type="Pfam" id="PF00669"/>
    </source>
</evidence>
<keyword evidence="4" id="KW-0964">Secreted</keyword>
<evidence type="ECO:0000256" key="1">
    <source>
        <dbReference type="ARBA" id="ARBA00005709"/>
    </source>
</evidence>
<dbReference type="STRING" id="33978.A6M13_08165"/>
<dbReference type="Gene3D" id="3.30.70.2120">
    <property type="match status" value="1"/>
</dbReference>
<dbReference type="PANTHER" id="PTHR42792">
    <property type="entry name" value="FLAGELLIN"/>
    <property type="match status" value="1"/>
</dbReference>
<dbReference type="InterPro" id="IPR042187">
    <property type="entry name" value="Flagellin_C_sub2"/>
</dbReference>
<dbReference type="RefSeq" id="WP_066542740.1">
    <property type="nucleotide sequence ID" value="NZ_MASJ01000002.1"/>
</dbReference>
<name>A0A1C0YL78_9BACL</name>
<evidence type="ECO:0000256" key="3">
    <source>
        <dbReference type="ARBA" id="ARBA00023143"/>
    </source>
</evidence>